<evidence type="ECO:0000313" key="3">
    <source>
        <dbReference type="Proteomes" id="UP001302274"/>
    </source>
</evidence>
<dbReference type="InterPro" id="IPR051534">
    <property type="entry name" value="CBASS_pafABC_assoc_protein"/>
</dbReference>
<evidence type="ECO:0000259" key="1">
    <source>
        <dbReference type="Pfam" id="PF13280"/>
    </source>
</evidence>
<gene>
    <name evidence="2" type="ORF">SHI21_13605</name>
</gene>
<dbReference type="PANTHER" id="PTHR34580">
    <property type="match status" value="1"/>
</dbReference>
<dbReference type="RefSeq" id="WP_323577185.1">
    <property type="nucleotide sequence ID" value="NZ_JAYGJQ010000002.1"/>
</dbReference>
<reference evidence="2 3" key="1">
    <citation type="submission" date="2023-11" db="EMBL/GenBank/DDBJ databases">
        <title>A Novel Polar Bacteriovorax (B. antarcticus) Isolated from the Biocrust in Antarctica.</title>
        <authorList>
            <person name="Mun W."/>
            <person name="Choi S.Y."/>
            <person name="Mitchell R.J."/>
        </authorList>
    </citation>
    <scope>NUCLEOTIDE SEQUENCE [LARGE SCALE GENOMIC DNA]</scope>
    <source>
        <strain evidence="2 3">PP10</strain>
    </source>
</reference>
<organism evidence="2 3">
    <name type="scientific">Bacteriovorax antarcticus</name>
    <dbReference type="NCBI Taxonomy" id="3088717"/>
    <lineage>
        <taxon>Bacteria</taxon>
        <taxon>Pseudomonadati</taxon>
        <taxon>Bdellovibrionota</taxon>
        <taxon>Bacteriovoracia</taxon>
        <taxon>Bacteriovoracales</taxon>
        <taxon>Bacteriovoracaceae</taxon>
        <taxon>Bacteriovorax</taxon>
    </lineage>
</organism>
<evidence type="ECO:0000313" key="2">
    <source>
        <dbReference type="EMBL" id="MEA9357255.1"/>
    </source>
</evidence>
<dbReference type="InterPro" id="IPR026881">
    <property type="entry name" value="WYL_dom"/>
</dbReference>
<comment type="caution">
    <text evidence="2">The sequence shown here is derived from an EMBL/GenBank/DDBJ whole genome shotgun (WGS) entry which is preliminary data.</text>
</comment>
<dbReference type="PANTHER" id="PTHR34580:SF9">
    <property type="entry name" value="SLL5097 PROTEIN"/>
    <property type="match status" value="1"/>
</dbReference>
<proteinExistence type="predicted"/>
<dbReference type="EMBL" id="JAYGJQ010000002">
    <property type="protein sequence ID" value="MEA9357255.1"/>
    <property type="molecule type" value="Genomic_DNA"/>
</dbReference>
<dbReference type="Proteomes" id="UP001302274">
    <property type="component" value="Unassembled WGS sequence"/>
</dbReference>
<accession>A0ABU5W0A4</accession>
<sequence length="321" mass="37807">MKKDSNKTDRVVLLIQTICRSPRLSLSEKKVKDILGEPSRAQWYKLKQELLEDSGQRKAVLLEMKDDEGNISYQLNQCDWYNYLEGTQEIQFILNFYRELGHLFPKIDTDGITASSKHLDRKFHYLCKIKVKDPASENDNHLETIIRALVGNRKLLIDYKGNSDLKGKTIDIYPLTITQYRDDLYLMAYKQEIKQENIRAYKISRIEKVQDLKDTFKYPLEKNWNPKEYFKNTSGIISGVEKKAKFRVYGDSKKILSEKRIFNAEITEQTKDYDEYTCQFTNIDEFIGLLFIYGQDIEIISDKDLKKAFKEKAELILKRNS</sequence>
<name>A0ABU5W0A4_9BACT</name>
<dbReference type="PROSITE" id="PS52050">
    <property type="entry name" value="WYL"/>
    <property type="match status" value="1"/>
</dbReference>
<feature type="domain" description="WYL" evidence="1">
    <location>
        <begin position="141"/>
        <end position="210"/>
    </location>
</feature>
<keyword evidence="3" id="KW-1185">Reference proteome</keyword>
<protein>
    <submittedName>
        <fullName evidence="2">WYL domain-containing protein</fullName>
    </submittedName>
</protein>
<dbReference type="Pfam" id="PF13280">
    <property type="entry name" value="WYL"/>
    <property type="match status" value="1"/>
</dbReference>